<evidence type="ECO:0000256" key="6">
    <source>
        <dbReference type="ARBA" id="ARBA00022839"/>
    </source>
</evidence>
<dbReference type="InterPro" id="IPR027417">
    <property type="entry name" value="P-loop_NTPase"/>
</dbReference>
<evidence type="ECO:0000256" key="5">
    <source>
        <dbReference type="ARBA" id="ARBA00022806"/>
    </source>
</evidence>
<dbReference type="Pfam" id="PF00580">
    <property type="entry name" value="UvrD-helicase"/>
    <property type="match status" value="1"/>
</dbReference>
<comment type="cofactor">
    <cofactor evidence="13">
        <name>Mg(2+)</name>
        <dbReference type="ChEBI" id="CHEBI:18420"/>
    </cofactor>
</comment>
<comment type="catalytic activity">
    <reaction evidence="12 13">
        <text>ATP + H2O = ADP + phosphate + H(+)</text>
        <dbReference type="Rhea" id="RHEA:13065"/>
        <dbReference type="ChEBI" id="CHEBI:15377"/>
        <dbReference type="ChEBI" id="CHEBI:15378"/>
        <dbReference type="ChEBI" id="CHEBI:30616"/>
        <dbReference type="ChEBI" id="CHEBI:43474"/>
        <dbReference type="ChEBI" id="CHEBI:456216"/>
        <dbReference type="EC" id="5.6.2.4"/>
    </reaction>
</comment>
<evidence type="ECO:0000256" key="9">
    <source>
        <dbReference type="ARBA" id="ARBA00023204"/>
    </source>
</evidence>
<keyword evidence="19" id="KW-1185">Reference proteome</keyword>
<dbReference type="HAMAP" id="MF_01451">
    <property type="entry name" value="AddA"/>
    <property type="match status" value="1"/>
</dbReference>
<feature type="domain" description="UvrD-like helicase ATP-binding" evidence="16">
    <location>
        <begin position="3"/>
        <end position="471"/>
    </location>
</feature>
<dbReference type="InterPro" id="IPR011604">
    <property type="entry name" value="PDDEXK-like_dom_sf"/>
</dbReference>
<comment type="catalytic activity">
    <reaction evidence="11 13">
        <text>Couples ATP hydrolysis with the unwinding of duplex DNA by translocating in the 3'-5' direction.</text>
        <dbReference type="EC" id="5.6.2.4"/>
    </reaction>
</comment>
<keyword evidence="8 13" id="KW-0238">DNA-binding</keyword>
<evidence type="ECO:0000313" key="18">
    <source>
        <dbReference type="EMBL" id="MFL0194721.1"/>
    </source>
</evidence>
<evidence type="ECO:0000256" key="15">
    <source>
        <dbReference type="SAM" id="Coils"/>
    </source>
</evidence>
<keyword evidence="7 13" id="KW-0067">ATP-binding</keyword>
<dbReference type="Proteomes" id="UP001623660">
    <property type="component" value="Unassembled WGS sequence"/>
</dbReference>
<keyword evidence="2 13" id="KW-0547">Nucleotide-binding</keyword>
<name>A0ABW8SHL6_9CLOT</name>
<keyword evidence="9 13" id="KW-0234">DNA repair</keyword>
<evidence type="ECO:0000259" key="17">
    <source>
        <dbReference type="PROSITE" id="PS51217"/>
    </source>
</evidence>
<feature type="coiled-coil region" evidence="15">
    <location>
        <begin position="64"/>
        <end position="98"/>
    </location>
</feature>
<dbReference type="InterPro" id="IPR014017">
    <property type="entry name" value="DNA_helicase_UvrD-like_C"/>
</dbReference>
<dbReference type="InterPro" id="IPR011335">
    <property type="entry name" value="Restrct_endonuc-II-like"/>
</dbReference>
<sequence>MNTKWTETQRKAIFTQNSNLLVAAGAGTGKTAVLVERILQKVTSSDSEVDIDKLLVVTFTNAAASEMKERIAEALSKLLELNCTSKNLQRQLALLNQSNIMTIHSFCLKVIKNNFHMIDLDPNFRICDSTESKLLKQDVVLELFEEKYEEEDLEFLDLVDGYGGKNDTKLQNTVLSLYEFSQGSPWPKKWLQEALEDFNVGDDFDFGYTKWASVLVRNINVELKGCKDKMENILKTIENVEGLTYYLEPFKNDIENINRLISTNSWNEMRDEFIKLSFDKLSSKRVDSSLKEYREKAKNTRDEVKKKLTSIREDILVCTNNIYENMKEVYPIMKCLISLVLNFYKKYHEKKMERNMVDFNDIEHFCLRILASVDEFGNIIPSEAALEYREYFEEIFIDEYQDSNEVQEAIMNMISRKDKYVNLFMVGDVKQSIYRFRQAKPELFLQKYNTYSEEEGSKNKKIKLSENFRSRKEVIDAINYIFKQIMCEEIGELNYGEEECLKSSADYVLCEENCGGDVELHIVDKKESEDKLERDEDEEELLDIIQVEARLVAEKINELVNPPSKCDGFKVYDKVIDSYRSVMYKDIVVLMRATQKWAPTFVEELNNSGIPVFADTSVGYFQTIEIKTIISLLEIIDNPQQDIPFVAVLRSPIGGFSPEDLIDLRVVNREISFYEVLKAVKENNSQLKYSLDHIDEKLKHKSEEFLKKLYVWRRKVIYMPIDEFIWHIYIQTGYYGFVGAMPGGIQRQANLRMLFEKAKQYKRISYKGLFNFVNFINKLKSSSTDMGNAKILGESENVVRIMSIHKSKGLEFPVIILAAAGKKFNFMDMNKSILFHKELGLGPDYVNAKRHISYPTIIKQVLKRKLKAETLSEEMRILYVAFTRAKEKLIITGMIDNIERTFQRWCEIASCEGDKLPEYSLINAKNFLDWIGPSVARHHCGGLIREVCNCENTSNWIMEDNSKWKVFLYSKDDFKNTFGENINEDIIDQIENLRLNYTEGIYESEVNRRLNWNYKYEQSSKIPAKFSVSELKTRFRLIDTENSVQFIEPIYLKKPLFMKESKALTAAEKGTIMHLVMQHMDISKVNSYMQIKEQINKLVFREFITEVEAKSVSIYKILKFFNSEIGMRMKKSNDIYREIPFYMEIKSTELYKQLPEHTYKDEKVLIQGIIDCYFEENDELILIDYKTDYVENMDEIREKYKIQIYYYGRALEKLTGKKVKNKYLYLFSKDCVLDLSGNTLE</sequence>
<dbReference type="NCBIfam" id="TIGR02785">
    <property type="entry name" value="addA_Gpos"/>
    <property type="match status" value="1"/>
</dbReference>
<dbReference type="PANTHER" id="PTHR11070">
    <property type="entry name" value="UVRD / RECB / PCRA DNA HELICASE FAMILY MEMBER"/>
    <property type="match status" value="1"/>
</dbReference>
<evidence type="ECO:0000256" key="7">
    <source>
        <dbReference type="ARBA" id="ARBA00022840"/>
    </source>
</evidence>
<dbReference type="InterPro" id="IPR000212">
    <property type="entry name" value="DNA_helicase_UvrD/REP"/>
</dbReference>
<dbReference type="CDD" id="cd17932">
    <property type="entry name" value="DEXQc_UvrD"/>
    <property type="match status" value="1"/>
</dbReference>
<dbReference type="EC" id="5.6.2.4" evidence="13"/>
<dbReference type="InterPro" id="IPR014152">
    <property type="entry name" value="AddA"/>
</dbReference>
<dbReference type="EC" id="3.1.-.-" evidence="13"/>
<dbReference type="Pfam" id="PF12705">
    <property type="entry name" value="PDDEXK_1"/>
    <property type="match status" value="1"/>
</dbReference>
<dbReference type="GO" id="GO:0003678">
    <property type="term" value="F:DNA helicase activity"/>
    <property type="evidence" value="ECO:0007669"/>
    <property type="project" value="UniProtKB-EC"/>
</dbReference>
<keyword evidence="3 13" id="KW-0227">DNA damage</keyword>
<comment type="subunit">
    <text evidence="13">Heterodimer of AddA and AddB/RexB.</text>
</comment>
<feature type="domain" description="UvrD-like helicase C-terminal" evidence="17">
    <location>
        <begin position="506"/>
        <end position="809"/>
    </location>
</feature>
<dbReference type="SUPFAM" id="SSF52540">
    <property type="entry name" value="P-loop containing nucleoside triphosphate hydrolases"/>
    <property type="match status" value="1"/>
</dbReference>
<reference evidence="18 19" key="1">
    <citation type="submission" date="2024-11" db="EMBL/GenBank/DDBJ databases">
        <authorList>
            <person name="Heng Y.C."/>
            <person name="Lim A.C.H."/>
            <person name="Lee J.K.Y."/>
            <person name="Kittelmann S."/>
        </authorList>
    </citation>
    <scope>NUCLEOTIDE SEQUENCE [LARGE SCALE GENOMIC DNA]</scope>
    <source>
        <strain evidence="18 19">WILCCON 0269</strain>
    </source>
</reference>
<evidence type="ECO:0000256" key="14">
    <source>
        <dbReference type="PROSITE-ProRule" id="PRU00560"/>
    </source>
</evidence>
<proteinExistence type="inferred from homology"/>
<keyword evidence="5 13" id="KW-0347">Helicase</keyword>
<dbReference type="Gene3D" id="1.10.274.50">
    <property type="match status" value="1"/>
</dbReference>
<evidence type="ECO:0000256" key="2">
    <source>
        <dbReference type="ARBA" id="ARBA00022741"/>
    </source>
</evidence>
<organism evidence="18 19">
    <name type="scientific">Candidatus Clostridium eludens</name>
    <dbReference type="NCBI Taxonomy" id="3381663"/>
    <lineage>
        <taxon>Bacteria</taxon>
        <taxon>Bacillati</taxon>
        <taxon>Bacillota</taxon>
        <taxon>Clostridia</taxon>
        <taxon>Eubacteriales</taxon>
        <taxon>Clostridiaceae</taxon>
        <taxon>Clostridium</taxon>
    </lineage>
</organism>
<evidence type="ECO:0000256" key="3">
    <source>
        <dbReference type="ARBA" id="ARBA00022763"/>
    </source>
</evidence>
<accession>A0ABW8SHL6</accession>
<evidence type="ECO:0000313" key="19">
    <source>
        <dbReference type="Proteomes" id="UP001623660"/>
    </source>
</evidence>
<comment type="similarity">
    <text evidence="13">Belongs to the helicase family. AddA subfamily.</text>
</comment>
<keyword evidence="6 13" id="KW-0269">Exonuclease</keyword>
<dbReference type="EMBL" id="JBJHZX010000004">
    <property type="protein sequence ID" value="MFL0194721.1"/>
    <property type="molecule type" value="Genomic_DNA"/>
</dbReference>
<keyword evidence="10 13" id="KW-0413">Isomerase</keyword>
<comment type="caution">
    <text evidence="18">The sequence shown here is derived from an EMBL/GenBank/DDBJ whole genome shotgun (WGS) entry which is preliminary data.</text>
</comment>
<feature type="binding site" evidence="14">
    <location>
        <begin position="24"/>
        <end position="31"/>
    </location>
    <ligand>
        <name>ATP</name>
        <dbReference type="ChEBI" id="CHEBI:30616"/>
    </ligand>
</feature>
<dbReference type="GO" id="GO:0016787">
    <property type="term" value="F:hydrolase activity"/>
    <property type="evidence" value="ECO:0007669"/>
    <property type="project" value="UniProtKB-KW"/>
</dbReference>
<evidence type="ECO:0000256" key="13">
    <source>
        <dbReference type="HAMAP-Rule" id="MF_01451"/>
    </source>
</evidence>
<dbReference type="InterPro" id="IPR038726">
    <property type="entry name" value="PDDEXK_AddAB-type"/>
</dbReference>
<comment type="function">
    <text evidence="13">The heterodimer acts as both an ATP-dependent DNA helicase and an ATP-dependent, dual-direction single-stranded exonuclease. Recognizes the chi site generating a DNA molecule suitable for the initiation of homologous recombination. The AddA nuclease domain is required for chi fragment generation; this subunit has the helicase and 3' -&gt; 5' nuclease activities.</text>
</comment>
<evidence type="ECO:0000259" key="16">
    <source>
        <dbReference type="PROSITE" id="PS51198"/>
    </source>
</evidence>
<evidence type="ECO:0000256" key="10">
    <source>
        <dbReference type="ARBA" id="ARBA00023235"/>
    </source>
</evidence>
<evidence type="ECO:0000256" key="4">
    <source>
        <dbReference type="ARBA" id="ARBA00022801"/>
    </source>
</evidence>
<feature type="coiled-coil region" evidence="15">
    <location>
        <begin position="283"/>
        <end position="314"/>
    </location>
</feature>
<dbReference type="Pfam" id="PF13361">
    <property type="entry name" value="UvrD_C"/>
    <property type="match status" value="1"/>
</dbReference>
<dbReference type="SUPFAM" id="SSF52980">
    <property type="entry name" value="Restriction endonuclease-like"/>
    <property type="match status" value="1"/>
</dbReference>
<evidence type="ECO:0000256" key="11">
    <source>
        <dbReference type="ARBA" id="ARBA00034617"/>
    </source>
</evidence>
<keyword evidence="1 13" id="KW-0540">Nuclease</keyword>
<evidence type="ECO:0000256" key="12">
    <source>
        <dbReference type="ARBA" id="ARBA00048988"/>
    </source>
</evidence>
<evidence type="ECO:0000256" key="1">
    <source>
        <dbReference type="ARBA" id="ARBA00022722"/>
    </source>
</evidence>
<dbReference type="RefSeq" id="WP_406790845.1">
    <property type="nucleotide sequence ID" value="NZ_JBJHZX010000004.1"/>
</dbReference>
<protein>
    <recommendedName>
        <fullName evidence="13">ATP-dependent helicase/nuclease subunit A</fullName>
        <ecNumber evidence="13">3.1.-.-</ecNumber>
        <ecNumber evidence="13">5.6.2.4</ecNumber>
    </recommendedName>
    <alternativeName>
        <fullName evidence="13">ATP-dependent helicase/nuclease AddA</fullName>
    </alternativeName>
    <alternativeName>
        <fullName evidence="13">DNA 3'-5' helicase AddA</fullName>
    </alternativeName>
</protein>
<dbReference type="PROSITE" id="PS51198">
    <property type="entry name" value="UVRD_HELICASE_ATP_BIND"/>
    <property type="match status" value="1"/>
</dbReference>
<evidence type="ECO:0000256" key="8">
    <source>
        <dbReference type="ARBA" id="ARBA00023125"/>
    </source>
</evidence>
<dbReference type="PANTHER" id="PTHR11070:SF48">
    <property type="entry name" value="ATP-DEPENDENT HELICASE_NUCLEASE SUBUNIT A"/>
    <property type="match status" value="1"/>
</dbReference>
<dbReference type="Gene3D" id="3.90.320.10">
    <property type="match status" value="1"/>
</dbReference>
<keyword evidence="15" id="KW-0175">Coiled coil</keyword>
<dbReference type="Gene3D" id="3.40.50.300">
    <property type="entry name" value="P-loop containing nucleotide triphosphate hydrolases"/>
    <property type="match status" value="4"/>
</dbReference>
<gene>
    <name evidence="13 18" type="primary">addA</name>
    <name evidence="18" type="ORF">ACJDU8_03910</name>
</gene>
<keyword evidence="4 13" id="KW-0378">Hydrolase</keyword>
<dbReference type="PROSITE" id="PS51217">
    <property type="entry name" value="UVRD_HELICASE_CTER"/>
    <property type="match status" value="1"/>
</dbReference>
<dbReference type="InterPro" id="IPR014016">
    <property type="entry name" value="UvrD-like_ATP-bd"/>
</dbReference>